<sequence>MKSRAGVLHGAHGGGQPALDGILPHRNMFDCLGDSPDFQKGRDLFIYDTLLAAVHTSAFELRAPQGHNARRLGGLGLFRHFPIDTLSVNSVLSPVTLPSSCSIPWAYDVQTNEVLDGVPLIGRIPASLCPTPPRPLWRCGANRV</sequence>
<comment type="caution">
    <text evidence="1">The sequence shown here is derived from an EMBL/GenBank/DDBJ whole genome shotgun (WGS) entry which is preliminary data.</text>
</comment>
<organism evidence="1 2">
    <name type="scientific">Trametes sanguinea</name>
    <dbReference type="NCBI Taxonomy" id="158606"/>
    <lineage>
        <taxon>Eukaryota</taxon>
        <taxon>Fungi</taxon>
        <taxon>Dikarya</taxon>
        <taxon>Basidiomycota</taxon>
        <taxon>Agaricomycotina</taxon>
        <taxon>Agaricomycetes</taxon>
        <taxon>Polyporales</taxon>
        <taxon>Polyporaceae</taxon>
        <taxon>Trametes</taxon>
    </lineage>
</organism>
<dbReference type="EMBL" id="JANSHE010006328">
    <property type="protein sequence ID" value="KAJ2967403.1"/>
    <property type="molecule type" value="Genomic_DNA"/>
</dbReference>
<reference evidence="1" key="1">
    <citation type="submission" date="2022-08" db="EMBL/GenBank/DDBJ databases">
        <title>Genome Sequence of Pycnoporus sanguineus.</title>
        <authorList>
            <person name="Buettner E."/>
        </authorList>
    </citation>
    <scope>NUCLEOTIDE SEQUENCE</scope>
    <source>
        <strain evidence="1">CG-C14</strain>
    </source>
</reference>
<keyword evidence="2" id="KW-1185">Reference proteome</keyword>
<name>A0ACC1MLH4_9APHY</name>
<evidence type="ECO:0000313" key="1">
    <source>
        <dbReference type="EMBL" id="KAJ2967403.1"/>
    </source>
</evidence>
<accession>A0ACC1MLH4</accession>
<protein>
    <submittedName>
        <fullName evidence="1">Uncharacterized protein</fullName>
    </submittedName>
</protein>
<gene>
    <name evidence="1" type="ORF">NUW54_g13514</name>
</gene>
<evidence type="ECO:0000313" key="2">
    <source>
        <dbReference type="Proteomes" id="UP001144978"/>
    </source>
</evidence>
<dbReference type="Proteomes" id="UP001144978">
    <property type="component" value="Unassembled WGS sequence"/>
</dbReference>
<proteinExistence type="predicted"/>